<feature type="compositionally biased region" description="Polar residues" evidence="1">
    <location>
        <begin position="191"/>
        <end position="203"/>
    </location>
</feature>
<name>A0A9P6LSL2_9FUNG</name>
<dbReference type="Gene3D" id="3.80.10.10">
    <property type="entry name" value="Ribonuclease Inhibitor"/>
    <property type="match status" value="1"/>
</dbReference>
<accession>A0A9P6LSL2</accession>
<dbReference type="InterPro" id="IPR006553">
    <property type="entry name" value="Leu-rich_rpt_Cys-con_subtyp"/>
</dbReference>
<dbReference type="Pfam" id="PF25372">
    <property type="entry name" value="DUF7885"/>
    <property type="match status" value="1"/>
</dbReference>
<feature type="region of interest" description="Disordered" evidence="1">
    <location>
        <begin position="1"/>
        <end position="21"/>
    </location>
</feature>
<dbReference type="AlphaFoldDB" id="A0A9P6LSL2"/>
<feature type="region of interest" description="Disordered" evidence="1">
    <location>
        <begin position="158"/>
        <end position="221"/>
    </location>
</feature>
<proteinExistence type="predicted"/>
<evidence type="ECO:0000256" key="1">
    <source>
        <dbReference type="SAM" id="MobiDB-lite"/>
    </source>
</evidence>
<sequence length="253" mass="26937">MNGQESPVLEEGYSHPLSHSPPPLAEPCFPRLRELHLSDCTFLTDDAIVALAPNVPRLEALSLSFCCALTDVAVEAVCGNCRYLKKLDLSFCGSAVSDASLYQLARFDSLEPGKHSLEELEIRGCVRVTERGVRQVLNGCMSLKKLNVSSCSGIGTGDLSAPQQQQSSTSVSNGQSDQGDDVPMAGAPQDNYGQTTLSSETCANTNTNGGGSNGSWASLSNTQSSDLTRKMNALKKGKEWALAQQRPGLQIIV</sequence>
<dbReference type="OrthoDB" id="421226at2759"/>
<comment type="caution">
    <text evidence="3">The sequence shown here is derived from an EMBL/GenBank/DDBJ whole genome shotgun (WGS) entry which is preliminary data.</text>
</comment>
<dbReference type="PANTHER" id="PTHR13318">
    <property type="entry name" value="PARTNER OF PAIRED, ISOFORM B-RELATED"/>
    <property type="match status" value="1"/>
</dbReference>
<evidence type="ECO:0000313" key="4">
    <source>
        <dbReference type="Proteomes" id="UP000749646"/>
    </source>
</evidence>
<feature type="domain" description="F-box/LRR-repeat protein 15-like leucin rich repeat" evidence="2">
    <location>
        <begin position="30"/>
        <end position="145"/>
    </location>
</feature>
<dbReference type="GO" id="GO:0019005">
    <property type="term" value="C:SCF ubiquitin ligase complex"/>
    <property type="evidence" value="ECO:0007669"/>
    <property type="project" value="TreeGrafter"/>
</dbReference>
<dbReference type="GO" id="GO:0031146">
    <property type="term" value="P:SCF-dependent proteasomal ubiquitin-dependent protein catabolic process"/>
    <property type="evidence" value="ECO:0007669"/>
    <property type="project" value="TreeGrafter"/>
</dbReference>
<evidence type="ECO:0000259" key="2">
    <source>
        <dbReference type="Pfam" id="PF25372"/>
    </source>
</evidence>
<dbReference type="InterPro" id="IPR032675">
    <property type="entry name" value="LRR_dom_sf"/>
</dbReference>
<reference evidence="3" key="1">
    <citation type="journal article" date="2020" name="Fungal Divers.">
        <title>Resolving the Mortierellaceae phylogeny through synthesis of multi-gene phylogenetics and phylogenomics.</title>
        <authorList>
            <person name="Vandepol N."/>
            <person name="Liber J."/>
            <person name="Desiro A."/>
            <person name="Na H."/>
            <person name="Kennedy M."/>
            <person name="Barry K."/>
            <person name="Grigoriev I.V."/>
            <person name="Miller A.N."/>
            <person name="O'Donnell K."/>
            <person name="Stajich J.E."/>
            <person name="Bonito G."/>
        </authorList>
    </citation>
    <scope>NUCLEOTIDE SEQUENCE</scope>
    <source>
        <strain evidence="3">MES-2147</strain>
    </source>
</reference>
<dbReference type="SMART" id="SM00367">
    <property type="entry name" value="LRR_CC"/>
    <property type="match status" value="5"/>
</dbReference>
<protein>
    <recommendedName>
        <fullName evidence="2">F-box/LRR-repeat protein 15-like leucin rich repeat domain-containing protein</fullName>
    </recommendedName>
</protein>
<dbReference type="Proteomes" id="UP000749646">
    <property type="component" value="Unassembled WGS sequence"/>
</dbReference>
<organism evidence="3 4">
    <name type="scientific">Modicella reniformis</name>
    <dbReference type="NCBI Taxonomy" id="1440133"/>
    <lineage>
        <taxon>Eukaryota</taxon>
        <taxon>Fungi</taxon>
        <taxon>Fungi incertae sedis</taxon>
        <taxon>Mucoromycota</taxon>
        <taxon>Mortierellomycotina</taxon>
        <taxon>Mortierellomycetes</taxon>
        <taxon>Mortierellales</taxon>
        <taxon>Mortierellaceae</taxon>
        <taxon>Modicella</taxon>
    </lineage>
</organism>
<dbReference type="EMBL" id="JAAAHW010009961">
    <property type="protein sequence ID" value="KAF9933410.1"/>
    <property type="molecule type" value="Genomic_DNA"/>
</dbReference>
<evidence type="ECO:0000313" key="3">
    <source>
        <dbReference type="EMBL" id="KAF9933410.1"/>
    </source>
</evidence>
<feature type="compositionally biased region" description="Polar residues" evidence="1">
    <location>
        <begin position="161"/>
        <end position="177"/>
    </location>
</feature>
<keyword evidence="4" id="KW-1185">Reference proteome</keyword>
<dbReference type="SUPFAM" id="SSF52047">
    <property type="entry name" value="RNI-like"/>
    <property type="match status" value="1"/>
</dbReference>
<gene>
    <name evidence="3" type="ORF">BGZ65_004141</name>
</gene>
<dbReference type="InterPro" id="IPR057207">
    <property type="entry name" value="FBXL15_LRR"/>
</dbReference>